<sequence>MNDLILERYLYTFNYVEKIQKTSKINYNYMNLNFNESPIPTIPKWNFFKENDINVTKANRFSYVPAHTHSFIELNYMYSGRCTQSLNNEDFDFTQGQLLIMDKNTVQKIGYTGQEDILINILIKDSVTINRLLDYLKGYENKISLFLSQTNLKTNSNNFIICDLNSSPIAQSLIKNIISLEMATNNVNKNRITIDLLFSTLLIQLEDTIQYYKNDFNSNDSNILEILKYIERNYSSTNLKLTSEHFGYNMNYLSNKIKSSTGQTYKEIIEQRRLYAAQDLLYRTKLSLEDISMKIGYKNPSSLHRLFKKYINITPIDYRHQLISNNHINNS</sequence>
<dbReference type="InterPro" id="IPR014710">
    <property type="entry name" value="RmlC-like_jellyroll"/>
</dbReference>
<keyword evidence="3" id="KW-0804">Transcription</keyword>
<dbReference type="InterPro" id="IPR037923">
    <property type="entry name" value="HTH-like"/>
</dbReference>
<dbReference type="PROSITE" id="PS01124">
    <property type="entry name" value="HTH_ARAC_FAMILY_2"/>
    <property type="match status" value="1"/>
</dbReference>
<name>A0AB73HDM7_PEDPE</name>
<proteinExistence type="predicted"/>
<dbReference type="SUPFAM" id="SSF51215">
    <property type="entry name" value="Regulatory protein AraC"/>
    <property type="match status" value="1"/>
</dbReference>
<dbReference type="Proteomes" id="UP001194632">
    <property type="component" value="Unassembled WGS sequence"/>
</dbReference>
<dbReference type="SMART" id="SM00342">
    <property type="entry name" value="HTH_ARAC"/>
    <property type="match status" value="1"/>
</dbReference>
<protein>
    <submittedName>
        <fullName evidence="5">Helix-turn-helix domain-containing protein</fullName>
    </submittedName>
</protein>
<dbReference type="InterPro" id="IPR009057">
    <property type="entry name" value="Homeodomain-like_sf"/>
</dbReference>
<dbReference type="GO" id="GO:0003700">
    <property type="term" value="F:DNA-binding transcription factor activity"/>
    <property type="evidence" value="ECO:0007669"/>
    <property type="project" value="InterPro"/>
</dbReference>
<dbReference type="AlphaFoldDB" id="A0AB73HDM7"/>
<dbReference type="SUPFAM" id="SSF46689">
    <property type="entry name" value="Homeodomain-like"/>
    <property type="match status" value="1"/>
</dbReference>
<dbReference type="GO" id="GO:0043565">
    <property type="term" value="F:sequence-specific DNA binding"/>
    <property type="evidence" value="ECO:0007669"/>
    <property type="project" value="InterPro"/>
</dbReference>
<dbReference type="InterPro" id="IPR018062">
    <property type="entry name" value="HTH_AraC-typ_CS"/>
</dbReference>
<dbReference type="PANTHER" id="PTHR43280:SF28">
    <property type="entry name" value="HTH-TYPE TRANSCRIPTIONAL ACTIVATOR RHAS"/>
    <property type="match status" value="1"/>
</dbReference>
<evidence type="ECO:0000313" key="5">
    <source>
        <dbReference type="EMBL" id="MBF7114562.1"/>
    </source>
</evidence>
<dbReference type="InterPro" id="IPR003313">
    <property type="entry name" value="AraC-bd"/>
</dbReference>
<evidence type="ECO:0000313" key="6">
    <source>
        <dbReference type="Proteomes" id="UP001194632"/>
    </source>
</evidence>
<dbReference type="InterPro" id="IPR018060">
    <property type="entry name" value="HTH_AraC"/>
</dbReference>
<evidence type="ECO:0000256" key="2">
    <source>
        <dbReference type="ARBA" id="ARBA00023125"/>
    </source>
</evidence>
<gene>
    <name evidence="5" type="ORF">ITQ90_03465</name>
</gene>
<reference evidence="5" key="1">
    <citation type="submission" date="2020-11" db="EMBL/GenBank/DDBJ databases">
        <title>Antibiotic susceptibility profiles of Pediococcus pentosaceus from various origins and their implications for the safety assessment of strains with food-technology applications.</title>
        <authorList>
            <person name="Shani N."/>
            <person name="Oberhaensli S."/>
            <person name="Arias E."/>
        </authorList>
    </citation>
    <scope>NUCLEOTIDE SEQUENCE</scope>
    <source>
        <strain evidence="5">FAM 24207</strain>
    </source>
</reference>
<dbReference type="Gene3D" id="1.10.10.60">
    <property type="entry name" value="Homeodomain-like"/>
    <property type="match status" value="2"/>
</dbReference>
<evidence type="ECO:0000256" key="3">
    <source>
        <dbReference type="ARBA" id="ARBA00023163"/>
    </source>
</evidence>
<keyword evidence="2" id="KW-0238">DNA-binding</keyword>
<dbReference type="Gene3D" id="2.60.120.10">
    <property type="entry name" value="Jelly Rolls"/>
    <property type="match status" value="1"/>
</dbReference>
<evidence type="ECO:0000259" key="4">
    <source>
        <dbReference type="PROSITE" id="PS01124"/>
    </source>
</evidence>
<dbReference type="EMBL" id="JADOFP010000002">
    <property type="protein sequence ID" value="MBF7114562.1"/>
    <property type="molecule type" value="Genomic_DNA"/>
</dbReference>
<dbReference type="PANTHER" id="PTHR43280">
    <property type="entry name" value="ARAC-FAMILY TRANSCRIPTIONAL REGULATOR"/>
    <property type="match status" value="1"/>
</dbReference>
<dbReference type="PROSITE" id="PS00041">
    <property type="entry name" value="HTH_ARAC_FAMILY_1"/>
    <property type="match status" value="1"/>
</dbReference>
<dbReference type="RefSeq" id="WP_195749387.1">
    <property type="nucleotide sequence ID" value="NZ_CP197205.1"/>
</dbReference>
<feature type="domain" description="HTH araC/xylS-type" evidence="4">
    <location>
        <begin position="224"/>
        <end position="321"/>
    </location>
</feature>
<dbReference type="Pfam" id="PF02311">
    <property type="entry name" value="AraC_binding"/>
    <property type="match status" value="1"/>
</dbReference>
<comment type="caution">
    <text evidence="5">The sequence shown here is derived from an EMBL/GenBank/DDBJ whole genome shotgun (WGS) entry which is preliminary data.</text>
</comment>
<evidence type="ECO:0000256" key="1">
    <source>
        <dbReference type="ARBA" id="ARBA00023015"/>
    </source>
</evidence>
<dbReference type="Pfam" id="PF12833">
    <property type="entry name" value="HTH_18"/>
    <property type="match status" value="1"/>
</dbReference>
<organism evidence="5 6">
    <name type="scientific">Pediococcus pentosaceus</name>
    <dbReference type="NCBI Taxonomy" id="1255"/>
    <lineage>
        <taxon>Bacteria</taxon>
        <taxon>Bacillati</taxon>
        <taxon>Bacillota</taxon>
        <taxon>Bacilli</taxon>
        <taxon>Lactobacillales</taxon>
        <taxon>Lactobacillaceae</taxon>
        <taxon>Pediococcus</taxon>
    </lineage>
</organism>
<keyword evidence="1" id="KW-0805">Transcription regulation</keyword>
<accession>A0AB73HDM7</accession>